<evidence type="ECO:0000313" key="2">
    <source>
        <dbReference type="WBParaSite" id="SVE_1860800.1"/>
    </source>
</evidence>
<evidence type="ECO:0000313" key="1">
    <source>
        <dbReference type="Proteomes" id="UP000035680"/>
    </source>
</evidence>
<proteinExistence type="predicted"/>
<dbReference type="AlphaFoldDB" id="A0A0K0G1L7"/>
<dbReference type="Proteomes" id="UP000035680">
    <property type="component" value="Unassembled WGS sequence"/>
</dbReference>
<keyword evidence="1" id="KW-1185">Reference proteome</keyword>
<name>A0A0K0G1L7_STRVS</name>
<reference evidence="1" key="1">
    <citation type="submission" date="2014-07" db="EMBL/GenBank/DDBJ databases">
        <authorList>
            <person name="Martin A.A"/>
            <person name="De Silva N."/>
        </authorList>
    </citation>
    <scope>NUCLEOTIDE SEQUENCE</scope>
</reference>
<reference evidence="2" key="2">
    <citation type="submission" date="2015-08" db="UniProtKB">
        <authorList>
            <consortium name="WormBaseParasite"/>
        </authorList>
    </citation>
    <scope>IDENTIFICATION</scope>
</reference>
<dbReference type="WBParaSite" id="SVE_1860800.1">
    <property type="protein sequence ID" value="SVE_1860800.1"/>
    <property type="gene ID" value="SVE_1860800"/>
</dbReference>
<accession>A0A0K0G1L7</accession>
<protein>
    <submittedName>
        <fullName evidence="2">TLDc domain-containing protein</fullName>
    </submittedName>
</protein>
<organism evidence="1 2">
    <name type="scientific">Strongyloides venezuelensis</name>
    <name type="common">Threadworm</name>
    <dbReference type="NCBI Taxonomy" id="75913"/>
    <lineage>
        <taxon>Eukaryota</taxon>
        <taxon>Metazoa</taxon>
        <taxon>Ecdysozoa</taxon>
        <taxon>Nematoda</taxon>
        <taxon>Chromadorea</taxon>
        <taxon>Rhabditida</taxon>
        <taxon>Tylenchina</taxon>
        <taxon>Panagrolaimomorpha</taxon>
        <taxon>Strongyloidoidea</taxon>
        <taxon>Strongyloididae</taxon>
        <taxon>Strongyloides</taxon>
    </lineage>
</organism>
<sequence length="92" mass="10808">MIGAKAFTSDGSNHDKFRGFMRNYGGFRSLKVIMEDSKNSEVQKYFIPNSWFSYGFHGCEFENHEQKQRIPKVSKFYLGFGGFIRDSWVENF</sequence>